<dbReference type="Proteomes" id="UP000031977">
    <property type="component" value="Unassembled WGS sequence"/>
</dbReference>
<comment type="caution">
    <text evidence="2">The sequence shown here is derived from an EMBL/GenBank/DDBJ whole genome shotgun (WGS) entry which is preliminary data.</text>
</comment>
<proteinExistence type="predicted"/>
<dbReference type="PROSITE" id="PS51257">
    <property type="entry name" value="PROKAR_LIPOPROTEIN"/>
    <property type="match status" value="1"/>
</dbReference>
<evidence type="ECO:0000313" key="3">
    <source>
        <dbReference type="Proteomes" id="UP000031977"/>
    </source>
</evidence>
<keyword evidence="3" id="KW-1185">Reference proteome</keyword>
<feature type="signal peptide" evidence="1">
    <location>
        <begin position="1"/>
        <end position="26"/>
    </location>
</feature>
<organism evidence="2 3">
    <name type="scientific">Vibrio mytili</name>
    <dbReference type="NCBI Taxonomy" id="50718"/>
    <lineage>
        <taxon>Bacteria</taxon>
        <taxon>Pseudomonadati</taxon>
        <taxon>Pseudomonadota</taxon>
        <taxon>Gammaproteobacteria</taxon>
        <taxon>Vibrionales</taxon>
        <taxon>Vibrionaceae</taxon>
        <taxon>Vibrio</taxon>
    </lineage>
</organism>
<gene>
    <name evidence="2" type="ORF">SU60_12545</name>
</gene>
<evidence type="ECO:0008006" key="4">
    <source>
        <dbReference type="Google" id="ProtNLM"/>
    </source>
</evidence>
<feature type="chain" id="PRO_5002165519" description="Lipoprotein" evidence="1">
    <location>
        <begin position="27"/>
        <end position="120"/>
    </location>
</feature>
<protein>
    <recommendedName>
        <fullName evidence="4">Lipoprotein</fullName>
    </recommendedName>
</protein>
<dbReference type="AlphaFoldDB" id="A0A0C3HQN9"/>
<evidence type="ECO:0000313" key="2">
    <source>
        <dbReference type="EMBL" id="KIN10456.1"/>
    </source>
</evidence>
<sequence>MIKKTVVTFACIGSVLVGCTSVTPTASETNTEIQQNCSVILSSHVSDEQRWQVYNDLLQAYAVHSVHQPSQLERLNAFIDHVKADNTGQLATELIEVTDWGCANGNYLEEMTLFIQEVQK</sequence>
<keyword evidence="1" id="KW-0732">Signal</keyword>
<accession>A0A0C3HQN9</accession>
<name>A0A0C3HQN9_9VIBR</name>
<reference evidence="2 3" key="1">
    <citation type="submission" date="2015-01" db="EMBL/GenBank/DDBJ databases">
        <title>Draft genome of Vibrio mytili type strain CAIM 528.</title>
        <authorList>
            <person name="Gonzalez-Castillo A."/>
            <person name="Gomez-Gil B."/>
            <person name="Enciso-Ibarra J."/>
        </authorList>
    </citation>
    <scope>NUCLEOTIDE SEQUENCE [LARGE SCALE GENOMIC DNA]</scope>
    <source>
        <strain evidence="2 3">CAIM 528</strain>
    </source>
</reference>
<dbReference type="OrthoDB" id="5883447at2"/>
<dbReference type="RefSeq" id="WP_041155800.1">
    <property type="nucleotide sequence ID" value="NZ_CBCRVP010000002.1"/>
</dbReference>
<evidence type="ECO:0000256" key="1">
    <source>
        <dbReference type="SAM" id="SignalP"/>
    </source>
</evidence>
<dbReference type="EMBL" id="JXOK01000049">
    <property type="protein sequence ID" value="KIN10456.1"/>
    <property type="molecule type" value="Genomic_DNA"/>
</dbReference>